<dbReference type="EMBL" id="CP009404">
    <property type="protein sequence ID" value="AIO02419.1"/>
    <property type="molecule type" value="Genomic_DNA"/>
</dbReference>
<evidence type="ECO:0000256" key="1">
    <source>
        <dbReference type="ARBA" id="ARBA00008694"/>
    </source>
</evidence>
<protein>
    <submittedName>
        <fullName evidence="5">Acetyltransferase-like protein</fullName>
    </submittedName>
</protein>
<dbReference type="EMBL" id="KM411868">
    <property type="protein sequence ID" value="AKK31312.1"/>
    <property type="molecule type" value="Genomic_DNA"/>
</dbReference>
<dbReference type="PANTHER" id="PTHR10545:SF29">
    <property type="entry name" value="GH14572P-RELATED"/>
    <property type="match status" value="1"/>
</dbReference>
<keyword evidence="3" id="KW-0012">Acyltransferase</keyword>
<proteinExistence type="inferred from homology"/>
<dbReference type="EMBL" id="KM411867">
    <property type="protein sequence ID" value="AKK31311.1"/>
    <property type="molecule type" value="Genomic_DNA"/>
</dbReference>
<dbReference type="VEuPathDB" id="TriTrypDB:LPMP_352820"/>
<dbReference type="InterPro" id="IPR051016">
    <property type="entry name" value="Diverse_Substrate_AcTransf"/>
</dbReference>
<name>A0A088S2D2_LEIPA</name>
<dbReference type="KEGG" id="lpan:LPMP_352820"/>
<sequence>MSAPVITIRRAQRKDTERMYDLIMELAIYERAPECVVVSKAEMEEEGFGERPLWSAFLAELQEPDDVEPRVIGMALYYYRYSTWRGRMLYLEDFVVTESRRGLGAGKMLFERVLQQAKEEGCHGMVWQALNWNTPAINFYKRYDAEIDPGWMNCTLKF</sequence>
<accession>A0A088S2D2</accession>
<dbReference type="AlphaFoldDB" id="A0A088S2D2"/>
<evidence type="ECO:0000259" key="4">
    <source>
        <dbReference type="PROSITE" id="PS51186"/>
    </source>
</evidence>
<evidence type="ECO:0000313" key="7">
    <source>
        <dbReference type="EMBL" id="AKK31312.1"/>
    </source>
</evidence>
<reference evidence="5 8" key="1">
    <citation type="journal article" date="2015" name="Sci. Rep.">
        <title>The genome of Leishmania panamensis: insights into genomics of the L. (Viannia) subgenus.</title>
        <authorList>
            <person name="Llanes A."/>
            <person name="Restrepo C.M."/>
            <person name="Vecchio G.D."/>
            <person name="Anguizola F.J."/>
            <person name="Lleonart R."/>
        </authorList>
    </citation>
    <scope>NUCLEOTIDE SEQUENCE [LARGE SCALE GENOMIC DNA]</scope>
    <source>
        <strain evidence="5 8">MHOM/PA/94/PSC-1</strain>
    </source>
</reference>
<dbReference type="eggNOG" id="KOG3216">
    <property type="taxonomic scope" value="Eukaryota"/>
</dbReference>
<dbReference type="InterPro" id="IPR000182">
    <property type="entry name" value="GNAT_dom"/>
</dbReference>
<gene>
    <name evidence="5" type="ORF">LPMP_352820</name>
</gene>
<evidence type="ECO:0000313" key="5">
    <source>
        <dbReference type="EMBL" id="AIO02419.1"/>
    </source>
</evidence>
<dbReference type="PROSITE" id="PS51186">
    <property type="entry name" value="GNAT"/>
    <property type="match status" value="1"/>
</dbReference>
<evidence type="ECO:0000256" key="3">
    <source>
        <dbReference type="ARBA" id="ARBA00023315"/>
    </source>
</evidence>
<dbReference type="RefSeq" id="XP_010703219.1">
    <property type="nucleotide sequence ID" value="XM_010704917.1"/>
</dbReference>
<dbReference type="Gene3D" id="3.40.630.30">
    <property type="match status" value="1"/>
</dbReference>
<evidence type="ECO:0000313" key="8">
    <source>
        <dbReference type="Proteomes" id="UP000063063"/>
    </source>
</evidence>
<keyword evidence="2 5" id="KW-0808">Transferase</keyword>
<dbReference type="VEuPathDB" id="TriTrypDB:LPAL13_350035500"/>
<evidence type="ECO:0000256" key="2">
    <source>
        <dbReference type="ARBA" id="ARBA00022679"/>
    </source>
</evidence>
<reference evidence="6" key="2">
    <citation type="journal article" date="2016" name="PLoS Negl. Trop. Dis.">
        <title>The Dynamics of Lateral Gene Transfer in Genus Leishmania - A Route for Adaptation and Species Diversification.</title>
        <authorList>
            <person name="Vikeved E."/>
            <person name="Backlund A."/>
            <person name="Alsmark C."/>
        </authorList>
    </citation>
    <scope>NUCLEOTIDE SEQUENCE</scope>
    <source>
        <strain evidence="7">L967/96</strain>
        <strain evidence="6">MHOM/PA/71/LS94</strain>
    </source>
</reference>
<feature type="domain" description="N-acetyltransferase" evidence="4">
    <location>
        <begin position="6"/>
        <end position="157"/>
    </location>
</feature>
<organism evidence="5 8">
    <name type="scientific">Leishmania panamensis</name>
    <dbReference type="NCBI Taxonomy" id="5679"/>
    <lineage>
        <taxon>Eukaryota</taxon>
        <taxon>Discoba</taxon>
        <taxon>Euglenozoa</taxon>
        <taxon>Kinetoplastea</taxon>
        <taxon>Metakinetoplastina</taxon>
        <taxon>Trypanosomatida</taxon>
        <taxon>Trypanosomatidae</taxon>
        <taxon>Leishmaniinae</taxon>
        <taxon>Leishmania</taxon>
        <taxon>Leishmania guyanensis species complex</taxon>
    </lineage>
</organism>
<comment type="similarity">
    <text evidence="1">Belongs to the acetyltransferase family.</text>
</comment>
<dbReference type="GeneID" id="22579311"/>
<dbReference type="Pfam" id="PF00583">
    <property type="entry name" value="Acetyltransf_1"/>
    <property type="match status" value="1"/>
</dbReference>
<dbReference type="SUPFAM" id="SSF55729">
    <property type="entry name" value="Acyl-CoA N-acyltransferases (Nat)"/>
    <property type="match status" value="1"/>
</dbReference>
<dbReference type="InterPro" id="IPR016181">
    <property type="entry name" value="Acyl_CoA_acyltransferase"/>
</dbReference>
<dbReference type="PANTHER" id="PTHR10545">
    <property type="entry name" value="DIAMINE N-ACETYLTRANSFERASE"/>
    <property type="match status" value="1"/>
</dbReference>
<dbReference type="OrthoDB" id="7305308at2759"/>
<dbReference type="FunFam" id="3.40.630.30:FF:000064">
    <property type="entry name" value="GNAT family acetyltransferase"/>
    <property type="match status" value="1"/>
</dbReference>
<dbReference type="Proteomes" id="UP000063063">
    <property type="component" value="Chromosome 35"/>
</dbReference>
<dbReference type="CDD" id="cd04301">
    <property type="entry name" value="NAT_SF"/>
    <property type="match status" value="1"/>
</dbReference>
<keyword evidence="8" id="KW-1185">Reference proteome</keyword>
<evidence type="ECO:0000313" key="6">
    <source>
        <dbReference type="EMBL" id="AKK31311.1"/>
    </source>
</evidence>
<dbReference type="GO" id="GO:0008080">
    <property type="term" value="F:N-acetyltransferase activity"/>
    <property type="evidence" value="ECO:0007669"/>
    <property type="project" value="TreeGrafter"/>
</dbReference>